<dbReference type="InterPro" id="IPR005061">
    <property type="entry name" value="Ist1"/>
</dbReference>
<dbReference type="Pfam" id="PF03398">
    <property type="entry name" value="Ist1"/>
    <property type="match status" value="1"/>
</dbReference>
<evidence type="ECO:0000256" key="1">
    <source>
        <dbReference type="ARBA" id="ARBA00005536"/>
    </source>
</evidence>
<dbReference type="AlphaFoldDB" id="A0A0C2Z7X3"/>
<organism evidence="2 3">
    <name type="scientific">Hebeloma cylindrosporum</name>
    <dbReference type="NCBI Taxonomy" id="76867"/>
    <lineage>
        <taxon>Eukaryota</taxon>
        <taxon>Fungi</taxon>
        <taxon>Dikarya</taxon>
        <taxon>Basidiomycota</taxon>
        <taxon>Agaricomycotina</taxon>
        <taxon>Agaricomycetes</taxon>
        <taxon>Agaricomycetidae</taxon>
        <taxon>Agaricales</taxon>
        <taxon>Agaricineae</taxon>
        <taxon>Hymenogastraceae</taxon>
        <taxon>Hebeloma</taxon>
    </lineage>
</organism>
<evidence type="ECO:0000313" key="3">
    <source>
        <dbReference type="Proteomes" id="UP000053424"/>
    </source>
</evidence>
<dbReference type="EMBL" id="KN831768">
    <property type="protein sequence ID" value="KIM49237.1"/>
    <property type="molecule type" value="Genomic_DNA"/>
</dbReference>
<gene>
    <name evidence="2" type="ORF">M413DRAFT_59033</name>
</gene>
<dbReference type="STRING" id="686832.A0A0C2Z7X3"/>
<dbReference type="HOGENOM" id="CLU_037652_4_1_1"/>
<sequence>MSLTSVQSQLRQTSQRLGQAQAKNDSQASITRTDIATLIQRGNVSLAREKAEKLITDEAYNDLLEELEMQIGVLLEYFHELERGGYACHCSALRGSPLMADLDLDAIRTILVDHLGPHFAHSAAGNRDHHVPSRVLEHIFTPVPSASQLDVYLRDIADGYGVVWSPGHARQDLFVFHFWNLPPSHNFQCKYLV</sequence>
<reference evidence="3" key="2">
    <citation type="submission" date="2015-01" db="EMBL/GenBank/DDBJ databases">
        <title>Evolutionary Origins and Diversification of the Mycorrhizal Mutualists.</title>
        <authorList>
            <consortium name="DOE Joint Genome Institute"/>
            <consortium name="Mycorrhizal Genomics Consortium"/>
            <person name="Kohler A."/>
            <person name="Kuo A."/>
            <person name="Nagy L.G."/>
            <person name="Floudas D."/>
            <person name="Copeland A."/>
            <person name="Barry K.W."/>
            <person name="Cichocki N."/>
            <person name="Veneault-Fourrey C."/>
            <person name="LaButti K."/>
            <person name="Lindquist E.A."/>
            <person name="Lipzen A."/>
            <person name="Lundell T."/>
            <person name="Morin E."/>
            <person name="Murat C."/>
            <person name="Riley R."/>
            <person name="Ohm R."/>
            <person name="Sun H."/>
            <person name="Tunlid A."/>
            <person name="Henrissat B."/>
            <person name="Grigoriev I.V."/>
            <person name="Hibbett D.S."/>
            <person name="Martin F."/>
        </authorList>
    </citation>
    <scope>NUCLEOTIDE SEQUENCE [LARGE SCALE GENOMIC DNA]</scope>
    <source>
        <strain evidence="3">h7</strain>
    </source>
</reference>
<dbReference type="OrthoDB" id="29853at2759"/>
<proteinExistence type="inferred from homology"/>
<protein>
    <submittedName>
        <fullName evidence="2">Uncharacterized protein</fullName>
    </submittedName>
</protein>
<dbReference type="Proteomes" id="UP000053424">
    <property type="component" value="Unassembled WGS sequence"/>
</dbReference>
<keyword evidence="3" id="KW-1185">Reference proteome</keyword>
<dbReference type="GO" id="GO:0015031">
    <property type="term" value="P:protein transport"/>
    <property type="evidence" value="ECO:0007669"/>
    <property type="project" value="InterPro"/>
</dbReference>
<reference evidence="2 3" key="1">
    <citation type="submission" date="2014-04" db="EMBL/GenBank/DDBJ databases">
        <authorList>
            <consortium name="DOE Joint Genome Institute"/>
            <person name="Kuo A."/>
            <person name="Gay G."/>
            <person name="Dore J."/>
            <person name="Kohler A."/>
            <person name="Nagy L.G."/>
            <person name="Floudas D."/>
            <person name="Copeland A."/>
            <person name="Barry K.W."/>
            <person name="Cichocki N."/>
            <person name="Veneault-Fourrey C."/>
            <person name="LaButti K."/>
            <person name="Lindquist E.A."/>
            <person name="Lipzen A."/>
            <person name="Lundell T."/>
            <person name="Morin E."/>
            <person name="Murat C."/>
            <person name="Sun H."/>
            <person name="Tunlid A."/>
            <person name="Henrissat B."/>
            <person name="Grigoriev I.V."/>
            <person name="Hibbett D.S."/>
            <person name="Martin F."/>
            <person name="Nordberg H.P."/>
            <person name="Cantor M.N."/>
            <person name="Hua S.X."/>
        </authorList>
    </citation>
    <scope>NUCLEOTIDE SEQUENCE [LARGE SCALE GENOMIC DNA]</scope>
    <source>
        <strain evidence="3">h7</strain>
    </source>
</reference>
<dbReference type="InterPro" id="IPR042277">
    <property type="entry name" value="IST1-like"/>
</dbReference>
<accession>A0A0C2Z7X3</accession>
<name>A0A0C2Z7X3_HEBCY</name>
<evidence type="ECO:0000313" key="2">
    <source>
        <dbReference type="EMBL" id="KIM49237.1"/>
    </source>
</evidence>
<comment type="similarity">
    <text evidence="1">Belongs to the IST1 family.</text>
</comment>
<dbReference type="Gene3D" id="1.20.1260.60">
    <property type="entry name" value="Vacuolar protein sorting-associated protein Ist1"/>
    <property type="match status" value="1"/>
</dbReference>